<evidence type="ECO:0000256" key="2">
    <source>
        <dbReference type="SAM" id="SignalP"/>
    </source>
</evidence>
<dbReference type="SUPFAM" id="SSF53474">
    <property type="entry name" value="alpha/beta-Hydrolases"/>
    <property type="match status" value="1"/>
</dbReference>
<accession>A0ABP7PFQ4</accession>
<keyword evidence="1" id="KW-0472">Membrane</keyword>
<evidence type="ECO:0000256" key="1">
    <source>
        <dbReference type="SAM" id="Phobius"/>
    </source>
</evidence>
<keyword evidence="1" id="KW-1133">Transmembrane helix</keyword>
<keyword evidence="1" id="KW-0812">Transmembrane</keyword>
<protein>
    <submittedName>
        <fullName evidence="3">Triacylglycerol lipase</fullName>
    </submittedName>
</protein>
<keyword evidence="2" id="KW-0732">Signal</keyword>
<dbReference type="Proteomes" id="UP001501337">
    <property type="component" value="Unassembled WGS sequence"/>
</dbReference>
<dbReference type="InterPro" id="IPR029058">
    <property type="entry name" value="AB_hydrolase_fold"/>
</dbReference>
<dbReference type="EMBL" id="BAABBO010000010">
    <property type="protein sequence ID" value="GAA3964804.1"/>
    <property type="molecule type" value="Genomic_DNA"/>
</dbReference>
<feature type="chain" id="PRO_5047361816" evidence="2">
    <location>
        <begin position="24"/>
        <end position="324"/>
    </location>
</feature>
<evidence type="ECO:0000313" key="4">
    <source>
        <dbReference type="Proteomes" id="UP001501337"/>
    </source>
</evidence>
<dbReference type="Gene3D" id="3.40.50.1820">
    <property type="entry name" value="alpha/beta hydrolase"/>
    <property type="match status" value="1"/>
</dbReference>
<dbReference type="RefSeq" id="WP_344806511.1">
    <property type="nucleotide sequence ID" value="NZ_BAABBO010000010.1"/>
</dbReference>
<proteinExistence type="predicted"/>
<evidence type="ECO:0000313" key="3">
    <source>
        <dbReference type="EMBL" id="GAA3964804.1"/>
    </source>
</evidence>
<feature type="transmembrane region" description="Helical" evidence="1">
    <location>
        <begin position="42"/>
        <end position="62"/>
    </location>
</feature>
<name>A0ABP7PFQ4_9GAMM</name>
<dbReference type="PROSITE" id="PS51257">
    <property type="entry name" value="PROKAR_LIPOPROTEIN"/>
    <property type="match status" value="1"/>
</dbReference>
<organism evidence="3 4">
    <name type="scientific">Allohahella marinimesophila</name>
    <dbReference type="NCBI Taxonomy" id="1054972"/>
    <lineage>
        <taxon>Bacteria</taxon>
        <taxon>Pseudomonadati</taxon>
        <taxon>Pseudomonadota</taxon>
        <taxon>Gammaproteobacteria</taxon>
        <taxon>Oceanospirillales</taxon>
        <taxon>Hahellaceae</taxon>
        <taxon>Allohahella</taxon>
    </lineage>
</organism>
<comment type="caution">
    <text evidence="3">The sequence shown here is derived from an EMBL/GenBank/DDBJ whole genome shotgun (WGS) entry which is preliminary data.</text>
</comment>
<keyword evidence="4" id="KW-1185">Reference proteome</keyword>
<gene>
    <name evidence="3" type="ORF">GCM10022278_23260</name>
</gene>
<feature type="signal peptide" evidence="2">
    <location>
        <begin position="1"/>
        <end position="23"/>
    </location>
</feature>
<reference evidence="4" key="1">
    <citation type="journal article" date="2019" name="Int. J. Syst. Evol. Microbiol.">
        <title>The Global Catalogue of Microorganisms (GCM) 10K type strain sequencing project: providing services to taxonomists for standard genome sequencing and annotation.</title>
        <authorList>
            <consortium name="The Broad Institute Genomics Platform"/>
            <consortium name="The Broad Institute Genome Sequencing Center for Infectious Disease"/>
            <person name="Wu L."/>
            <person name="Ma J."/>
        </authorList>
    </citation>
    <scope>NUCLEOTIDE SEQUENCE [LARGE SCALE GENOMIC DNA]</scope>
    <source>
        <strain evidence="4">JCM 17555</strain>
    </source>
</reference>
<sequence>MKKLVAAAGIAACTALISSQTLAAGCSKWWGSGGGYTDTKNPILLVHGLSGFSTIGGLIGYFHTIPMNLCRSGADVKVASIAAFNDSEQRGQQLANDINNNRYGGGKFNMIGHSQGAPTGRVAITFDAAKNGWGNGRVVSLTSVGGVNKGSKTADALNGAIPSNVQGGVAALANAFGGLINALSGNNNSQDALGALRTLSTAGTNDLNRRHGYGISSGYCTNDRASQVNVRGNNIRLYSWAGTKVWTNVFDITDPFLGLTSLPFKGEANDGLVSECSQRMGQFLGARDANHVDEVNHLLGTRSLWHDPVGMYRQQANRLKNAGL</sequence>